<dbReference type="STRING" id="1007099.SAMN05216287_3468"/>
<organism evidence="1 2">
    <name type="scientific">Pseudomonas kuykendallii</name>
    <dbReference type="NCBI Taxonomy" id="1007099"/>
    <lineage>
        <taxon>Bacteria</taxon>
        <taxon>Pseudomonadati</taxon>
        <taxon>Pseudomonadota</taxon>
        <taxon>Gammaproteobacteria</taxon>
        <taxon>Pseudomonadales</taxon>
        <taxon>Pseudomonadaceae</taxon>
        <taxon>Pseudomonas</taxon>
    </lineage>
</organism>
<dbReference type="InterPro" id="IPR017601">
    <property type="entry name" value="DGQHR-contain_dom"/>
</dbReference>
<dbReference type="EMBL" id="FNNU01000005">
    <property type="protein sequence ID" value="SDX67083.1"/>
    <property type="molecule type" value="Genomic_DNA"/>
</dbReference>
<dbReference type="InterPro" id="IPR017642">
    <property type="entry name" value="DNA_S_mod_DndB"/>
</dbReference>
<dbReference type="RefSeq" id="WP_090230898.1">
    <property type="nucleotide sequence ID" value="NZ_FNNU01000005.1"/>
</dbReference>
<dbReference type="Proteomes" id="UP000243778">
    <property type="component" value="Unassembled WGS sequence"/>
</dbReference>
<accession>A0A1H3DKQ7</accession>
<reference evidence="2" key="1">
    <citation type="submission" date="2016-10" db="EMBL/GenBank/DDBJ databases">
        <authorList>
            <person name="Varghese N."/>
            <person name="Submissions S."/>
        </authorList>
    </citation>
    <scope>NUCLEOTIDE SEQUENCE [LARGE SCALE GENOMIC DNA]</scope>
    <source>
        <strain evidence="2">NRRL B-59562</strain>
    </source>
</reference>
<dbReference type="NCBIfam" id="TIGR03187">
    <property type="entry name" value="DGQHR"/>
    <property type="match status" value="1"/>
</dbReference>
<dbReference type="OrthoDB" id="9789139at2"/>
<evidence type="ECO:0000313" key="2">
    <source>
        <dbReference type="Proteomes" id="UP000243778"/>
    </source>
</evidence>
<dbReference type="AlphaFoldDB" id="A0A1H3DKQ7"/>
<dbReference type="Pfam" id="PF14072">
    <property type="entry name" value="DndB"/>
    <property type="match status" value="1"/>
</dbReference>
<gene>
    <name evidence="1" type="ORF">SAMN05216287_3468</name>
</gene>
<sequence length="387" mass="44519">MRQRDLVDEAYYGRQLEIRCLKVHQPMGEFYVGCINSKDLREITYSDVRRMEGERGFESYLGIQRPLNSKRVKEISAYTKTVDACFPTAVLLSVKGHCAEFDEEKGILTLMPYRNEGEDDLFESVPYPRLANVIDGQHRIAGLHDYAGDDFEINVSIFVEIDVSSEAYLFSTVNLAQTKVSTSLVYDLYDLANKRSPQKLCHEIAVALDKDKDSPFFRRIKRLGGAQPHNLPGSLTQAAFVQALMRYISSDPMRDRDAYMRGRIPSIHDGDPYKQIFRKFLIEDRDYELTDIIWDYFKAVESRWPRAWSNPDKGIILSKTNGFMALMRLLKDIYLWLKKDKPTQADFDPIFARVSFDDSHFSTETYKPGTSGESALYKALVAEIRVS</sequence>
<keyword evidence="2" id="KW-1185">Reference proteome</keyword>
<proteinExistence type="predicted"/>
<dbReference type="CDD" id="cd16413">
    <property type="entry name" value="DGQHR_domain"/>
    <property type="match status" value="1"/>
</dbReference>
<evidence type="ECO:0000313" key="1">
    <source>
        <dbReference type="EMBL" id="SDX67083.1"/>
    </source>
</evidence>
<name>A0A1H3DKQ7_9PSED</name>
<protein>
    <submittedName>
        <fullName evidence="1">DGQHR domain-containing protein</fullName>
    </submittedName>
</protein>